<feature type="compositionally biased region" description="Polar residues" evidence="9">
    <location>
        <begin position="1"/>
        <end position="16"/>
    </location>
</feature>
<dbReference type="Proteomes" id="UP000578000">
    <property type="component" value="Unassembled WGS sequence"/>
</dbReference>
<protein>
    <recommendedName>
        <fullName evidence="3 8">Flagellar P-ring protein</fullName>
    </recommendedName>
    <alternativeName>
        <fullName evidence="7 8">Basal body P-ring protein</fullName>
    </alternativeName>
</protein>
<dbReference type="GO" id="GO:0071973">
    <property type="term" value="P:bacterial-type flagellum-dependent cell motility"/>
    <property type="evidence" value="ECO:0007669"/>
    <property type="project" value="InterPro"/>
</dbReference>
<comment type="subcellular location">
    <subcellularLocation>
        <location evidence="2 8">Bacterial flagellum basal body</location>
    </subcellularLocation>
</comment>
<evidence type="ECO:0000313" key="10">
    <source>
        <dbReference type="EMBL" id="MBB6457158.1"/>
    </source>
</evidence>
<evidence type="ECO:0000256" key="3">
    <source>
        <dbReference type="ARBA" id="ARBA00019515"/>
    </source>
</evidence>
<dbReference type="GO" id="GO:0005198">
    <property type="term" value="F:structural molecule activity"/>
    <property type="evidence" value="ECO:0007669"/>
    <property type="project" value="InterPro"/>
</dbReference>
<evidence type="ECO:0000256" key="1">
    <source>
        <dbReference type="ARBA" id="ARBA00002591"/>
    </source>
</evidence>
<dbReference type="AlphaFoldDB" id="A0A841QFH4"/>
<keyword evidence="10" id="KW-0282">Flagellum</keyword>
<evidence type="ECO:0000256" key="6">
    <source>
        <dbReference type="ARBA" id="ARBA00023143"/>
    </source>
</evidence>
<comment type="similarity">
    <text evidence="8">Belongs to the FlgI family.</text>
</comment>
<comment type="subunit">
    <text evidence="8">The basal body constitutes a major portion of the flagellar organelle and consists of four rings (L,P,S, and M) mounted on a central rod.</text>
</comment>
<comment type="caution">
    <text evidence="10">The sequence shown here is derived from an EMBL/GenBank/DDBJ whole genome shotgun (WGS) entry which is preliminary data.</text>
</comment>
<organism evidence="10 11">
    <name type="scientific">Acetobacter lovaniensis</name>
    <dbReference type="NCBI Taxonomy" id="104100"/>
    <lineage>
        <taxon>Bacteria</taxon>
        <taxon>Pseudomonadati</taxon>
        <taxon>Pseudomonadota</taxon>
        <taxon>Alphaproteobacteria</taxon>
        <taxon>Acetobacterales</taxon>
        <taxon>Acetobacteraceae</taxon>
        <taxon>Acetobacter</taxon>
    </lineage>
</organism>
<proteinExistence type="inferred from homology"/>
<dbReference type="PANTHER" id="PTHR30381">
    <property type="entry name" value="FLAGELLAR P-RING PERIPLASMIC PROTEIN FLGI"/>
    <property type="match status" value="1"/>
</dbReference>
<dbReference type="HAMAP" id="MF_00416">
    <property type="entry name" value="FlgI"/>
    <property type="match status" value="1"/>
</dbReference>
<keyword evidence="6 8" id="KW-0975">Bacterial flagellum</keyword>
<evidence type="ECO:0000256" key="2">
    <source>
        <dbReference type="ARBA" id="ARBA00004117"/>
    </source>
</evidence>
<keyword evidence="10" id="KW-0966">Cell projection</keyword>
<accession>A0A841QFH4</accession>
<gene>
    <name evidence="8" type="primary">flgI</name>
    <name evidence="10" type="ORF">HNR55_001746</name>
</gene>
<dbReference type="PANTHER" id="PTHR30381:SF0">
    <property type="entry name" value="FLAGELLAR P-RING PROTEIN"/>
    <property type="match status" value="1"/>
</dbReference>
<dbReference type="PRINTS" id="PR01010">
    <property type="entry name" value="FLGPRINGFLGI"/>
</dbReference>
<evidence type="ECO:0000256" key="7">
    <source>
        <dbReference type="ARBA" id="ARBA00032344"/>
    </source>
</evidence>
<evidence type="ECO:0000256" key="8">
    <source>
        <dbReference type="HAMAP-Rule" id="MF_00416"/>
    </source>
</evidence>
<dbReference type="GO" id="GO:0030288">
    <property type="term" value="C:outer membrane-bounded periplasmic space"/>
    <property type="evidence" value="ECO:0007669"/>
    <property type="project" value="InterPro"/>
</dbReference>
<dbReference type="Pfam" id="PF02119">
    <property type="entry name" value="FlgI"/>
    <property type="match status" value="1"/>
</dbReference>
<comment type="function">
    <text evidence="1 8">Assembles around the rod to form the L-ring and probably protects the motor/basal body from shearing forces during rotation.</text>
</comment>
<dbReference type="EMBL" id="JACHIE010000006">
    <property type="protein sequence ID" value="MBB6457158.1"/>
    <property type="molecule type" value="Genomic_DNA"/>
</dbReference>
<dbReference type="GO" id="GO:0009428">
    <property type="term" value="C:bacterial-type flagellum basal body, distal rod, P ring"/>
    <property type="evidence" value="ECO:0007669"/>
    <property type="project" value="InterPro"/>
</dbReference>
<dbReference type="InterPro" id="IPR001782">
    <property type="entry name" value="Flag_FlgI"/>
</dbReference>
<evidence type="ECO:0000256" key="9">
    <source>
        <dbReference type="SAM" id="MobiDB-lite"/>
    </source>
</evidence>
<feature type="region of interest" description="Disordered" evidence="9">
    <location>
        <begin position="1"/>
        <end position="20"/>
    </location>
</feature>
<sequence length="406" mass="42582">MRNRLKASNGQASTIGQHGGRAAHSLNRMVGQSGVLRWGRAVMAAFFMLSLLVPLSPAHAVTVRVKDIVDYEGVRDNQLVGYGLVVGLHGTGDRLTNIIFTRETLISMLNRLGVNIRDREIQLQTHDVAAVMVTATLPPFSHGGGRIDVTVSAVGDAQDLTGGTLLVTPLQAADGEVYAVAQGSLVTNAFTAGGAAASVSRNIPTSGHIANGGVVEREVPVKLGETGVIHLSLHNPNFTTATRIAEVINRSIGARMARVDDPRTITVDLTGRNASLTLFRIGDLQIEPDTMAKVVVDEASGTIVMGDSVRISTVAIAQGNLTIQVTETPEVVQPAPFSNGVTAVVPRTQANVSTDSSHRLGILREGPTLASLVAGMNALGMGPRDMIGILQAIKADGALQADLEVR</sequence>
<keyword evidence="4" id="KW-0732">Signal</keyword>
<evidence type="ECO:0000256" key="5">
    <source>
        <dbReference type="ARBA" id="ARBA00022764"/>
    </source>
</evidence>
<reference evidence="10 11" key="1">
    <citation type="submission" date="2020-08" db="EMBL/GenBank/DDBJ databases">
        <title>Genomic Encyclopedia of Type Strains, Phase IV (KMG-IV): sequencing the most valuable type-strain genomes for metagenomic binning, comparative biology and taxonomic classification.</title>
        <authorList>
            <person name="Goeker M."/>
        </authorList>
    </citation>
    <scope>NUCLEOTIDE SEQUENCE [LARGE SCALE GENOMIC DNA]</scope>
    <source>
        <strain evidence="10 11">DSM 4491</strain>
    </source>
</reference>
<evidence type="ECO:0000313" key="11">
    <source>
        <dbReference type="Proteomes" id="UP000578000"/>
    </source>
</evidence>
<dbReference type="NCBIfam" id="NF003676">
    <property type="entry name" value="PRK05303.1"/>
    <property type="match status" value="1"/>
</dbReference>
<keyword evidence="5" id="KW-0574">Periplasm</keyword>
<name>A0A841QFH4_9PROT</name>
<keyword evidence="11" id="KW-1185">Reference proteome</keyword>
<evidence type="ECO:0000256" key="4">
    <source>
        <dbReference type="ARBA" id="ARBA00022729"/>
    </source>
</evidence>
<keyword evidence="10" id="KW-0969">Cilium</keyword>